<evidence type="ECO:0000313" key="2">
    <source>
        <dbReference type="EMBL" id="SKB72084.1"/>
    </source>
</evidence>
<organism evidence="2 3">
    <name type="scientific">Daejeonella lutea</name>
    <dbReference type="NCBI Taxonomy" id="572036"/>
    <lineage>
        <taxon>Bacteria</taxon>
        <taxon>Pseudomonadati</taxon>
        <taxon>Bacteroidota</taxon>
        <taxon>Sphingobacteriia</taxon>
        <taxon>Sphingobacteriales</taxon>
        <taxon>Sphingobacteriaceae</taxon>
        <taxon>Daejeonella</taxon>
    </lineage>
</organism>
<feature type="region of interest" description="Disordered" evidence="1">
    <location>
        <begin position="87"/>
        <end position="106"/>
    </location>
</feature>
<evidence type="ECO:0000256" key="1">
    <source>
        <dbReference type="SAM" id="MobiDB-lite"/>
    </source>
</evidence>
<protein>
    <submittedName>
        <fullName evidence="2">Gas vesicle protein</fullName>
    </submittedName>
</protein>
<dbReference type="AlphaFoldDB" id="A0A1T5DK76"/>
<keyword evidence="3" id="KW-1185">Reference proteome</keyword>
<accession>A0A1T5DK76</accession>
<evidence type="ECO:0000313" key="3">
    <source>
        <dbReference type="Proteomes" id="UP000189981"/>
    </source>
</evidence>
<gene>
    <name evidence="2" type="ORF">SAMN05661099_2385</name>
</gene>
<sequence>MNDNSKVLAALLAGLAAGAAIGILFAPEKGSETRDKLNDSLKNLGDSIKDRAADEIGNLSDFKDKVVESIKSKLKGAEEEYVNAKETVSKAASSASDKAEKNLSKA</sequence>
<name>A0A1T5DK76_9SPHI</name>
<dbReference type="Pfam" id="PF12732">
    <property type="entry name" value="YtxH"/>
    <property type="match status" value="1"/>
</dbReference>
<proteinExistence type="predicted"/>
<dbReference type="EMBL" id="FUYR01000002">
    <property type="protein sequence ID" value="SKB72084.1"/>
    <property type="molecule type" value="Genomic_DNA"/>
</dbReference>
<dbReference type="OrthoDB" id="598035at2"/>
<feature type="compositionally biased region" description="Basic and acidic residues" evidence="1">
    <location>
        <begin position="97"/>
        <end position="106"/>
    </location>
</feature>
<dbReference type="Proteomes" id="UP000189981">
    <property type="component" value="Unassembled WGS sequence"/>
</dbReference>
<dbReference type="RefSeq" id="WP_079702891.1">
    <property type="nucleotide sequence ID" value="NZ_FUYR01000002.1"/>
</dbReference>
<dbReference type="InterPro" id="IPR024623">
    <property type="entry name" value="YtxH"/>
</dbReference>
<reference evidence="3" key="1">
    <citation type="submission" date="2017-02" db="EMBL/GenBank/DDBJ databases">
        <authorList>
            <person name="Varghese N."/>
            <person name="Submissions S."/>
        </authorList>
    </citation>
    <scope>NUCLEOTIDE SEQUENCE [LARGE SCALE GENOMIC DNA]</scope>
    <source>
        <strain evidence="3">DSM 22385</strain>
    </source>
</reference>
<dbReference type="STRING" id="572036.SAMN05661099_2385"/>